<feature type="region of interest" description="Disordered" evidence="1">
    <location>
        <begin position="31"/>
        <end position="105"/>
    </location>
</feature>
<sequence>MSDRLRSFFDRPESYYPVAFRKAMSDTLLKPVPLSPSPYPKPDPIGALPDAEHRTTKQEDEFKHVHHKDVLGAGEASSDGGRTKDDSSPWKPVLHGENCPAGCHVGYQKSTDRYSSFFQEKPKLFSDNDLNSREDLKKLVEYASKRDANETLAAPSDNKKEEKKESEWSLFSKKENEVKTNAAPGSDPLKKDKTVEQGIKYKPDEFNKKYAVKSEKDEEGIHQYELNVFGAQSEAEFTAGRFKTEDSDVYGAKLSVGRKAGLLDWDNKWKGGQNGIAPREAGIRVKAAEISGKVEGKATIDFKQGEAATSGKLAANMTLLEGTGSVKGCFIPARPIKRACDSNNMNWAFPEELCKAVEQDDYDWGVCLGGEASASVGVGYTAEGEAKVGKSGFHVKGSVGAQLGAGTKVGGELQVEKFKRE</sequence>
<name>A0ABD6G7W4_AGRVI</name>
<feature type="compositionally biased region" description="Pro residues" evidence="1">
    <location>
        <begin position="33"/>
        <end position="43"/>
    </location>
</feature>
<gene>
    <name evidence="2" type="ORF">BBI04_002370</name>
</gene>
<comment type="caution">
    <text evidence="2">The sequence shown here is derived from an EMBL/GenBank/DDBJ whole genome shotgun (WGS) entry which is preliminary data.</text>
</comment>
<evidence type="ECO:0000313" key="2">
    <source>
        <dbReference type="EMBL" id="MUP03668.1"/>
    </source>
</evidence>
<protein>
    <submittedName>
        <fullName evidence="2">Uncharacterized protein</fullName>
    </submittedName>
</protein>
<organism evidence="2 3">
    <name type="scientific">Agrobacterium vitis</name>
    <name type="common">Rhizobium vitis</name>
    <dbReference type="NCBI Taxonomy" id="373"/>
    <lineage>
        <taxon>Bacteria</taxon>
        <taxon>Pseudomonadati</taxon>
        <taxon>Pseudomonadota</taxon>
        <taxon>Alphaproteobacteria</taxon>
        <taxon>Hyphomicrobiales</taxon>
        <taxon>Rhizobiaceae</taxon>
        <taxon>Rhizobium/Agrobacterium group</taxon>
        <taxon>Agrobacterium</taxon>
    </lineage>
</organism>
<dbReference type="RefSeq" id="WP_139190216.1">
    <property type="nucleotide sequence ID" value="NZ_CP118259.1"/>
</dbReference>
<evidence type="ECO:0000256" key="1">
    <source>
        <dbReference type="SAM" id="MobiDB-lite"/>
    </source>
</evidence>
<dbReference type="AlphaFoldDB" id="A0ABD6G7W4"/>
<reference evidence="2 3" key="1">
    <citation type="submission" date="2019-11" db="EMBL/GenBank/DDBJ databases">
        <title>Whole-genome sequencing of Allorhizobium vitis.</title>
        <authorList>
            <person name="Gan H.M."/>
            <person name="Savka M.A."/>
        </authorList>
    </citation>
    <scope>NUCLEOTIDE SEQUENCE [LARGE SCALE GENOMIC DNA]</scope>
    <source>
        <strain evidence="2 3">AB4</strain>
    </source>
</reference>
<dbReference type="EMBL" id="MBEV02000001">
    <property type="protein sequence ID" value="MUP03668.1"/>
    <property type="molecule type" value="Genomic_DNA"/>
</dbReference>
<feature type="region of interest" description="Disordered" evidence="1">
    <location>
        <begin position="145"/>
        <end position="193"/>
    </location>
</feature>
<dbReference type="Proteomes" id="UP000175993">
    <property type="component" value="Unassembled WGS sequence"/>
</dbReference>
<feature type="compositionally biased region" description="Basic and acidic residues" evidence="1">
    <location>
        <begin position="157"/>
        <end position="178"/>
    </location>
</feature>
<feature type="compositionally biased region" description="Basic and acidic residues" evidence="1">
    <location>
        <begin position="50"/>
        <end position="63"/>
    </location>
</feature>
<accession>A0ABD6G7W4</accession>
<evidence type="ECO:0000313" key="3">
    <source>
        <dbReference type="Proteomes" id="UP000175993"/>
    </source>
</evidence>
<proteinExistence type="predicted"/>